<keyword evidence="2" id="KW-1185">Reference proteome</keyword>
<dbReference type="EMBL" id="BMNC01000004">
    <property type="protein sequence ID" value="GGM93491.1"/>
    <property type="molecule type" value="Genomic_DNA"/>
</dbReference>
<protein>
    <recommendedName>
        <fullName evidence="3">ANTAR domain-containing protein</fullName>
    </recommendedName>
</protein>
<gene>
    <name evidence="1" type="ORF">GCM10011609_33770</name>
</gene>
<organism evidence="1 2">
    <name type="scientific">Lentzea pudingi</name>
    <dbReference type="NCBI Taxonomy" id="1789439"/>
    <lineage>
        <taxon>Bacteria</taxon>
        <taxon>Bacillati</taxon>
        <taxon>Actinomycetota</taxon>
        <taxon>Actinomycetes</taxon>
        <taxon>Pseudonocardiales</taxon>
        <taxon>Pseudonocardiaceae</taxon>
        <taxon>Lentzea</taxon>
    </lineage>
</organism>
<evidence type="ECO:0000313" key="2">
    <source>
        <dbReference type="Proteomes" id="UP000597656"/>
    </source>
</evidence>
<proteinExistence type="predicted"/>
<evidence type="ECO:0008006" key="3">
    <source>
        <dbReference type="Google" id="ProtNLM"/>
    </source>
</evidence>
<evidence type="ECO:0000313" key="1">
    <source>
        <dbReference type="EMBL" id="GGM93491.1"/>
    </source>
</evidence>
<sequence length="78" mass="8039">MLSDGIDGDSLAASAEAALLAFQLGMESEYLGLVGTLLKHDRWSSASVALRAVDPAITRLVADGLERIRSPAPDGTGA</sequence>
<comment type="caution">
    <text evidence="1">The sequence shown here is derived from an EMBL/GenBank/DDBJ whole genome shotgun (WGS) entry which is preliminary data.</text>
</comment>
<dbReference type="Proteomes" id="UP000597656">
    <property type="component" value="Unassembled WGS sequence"/>
</dbReference>
<name>A0ABQ2HWE0_9PSEU</name>
<accession>A0ABQ2HWE0</accession>
<reference evidence="2" key="1">
    <citation type="journal article" date="2019" name="Int. J. Syst. Evol. Microbiol.">
        <title>The Global Catalogue of Microorganisms (GCM) 10K type strain sequencing project: providing services to taxonomists for standard genome sequencing and annotation.</title>
        <authorList>
            <consortium name="The Broad Institute Genomics Platform"/>
            <consortium name="The Broad Institute Genome Sequencing Center for Infectious Disease"/>
            <person name="Wu L."/>
            <person name="Ma J."/>
        </authorList>
    </citation>
    <scope>NUCLEOTIDE SEQUENCE [LARGE SCALE GENOMIC DNA]</scope>
    <source>
        <strain evidence="2">CGMCC 4.7319</strain>
    </source>
</reference>